<dbReference type="PROSITE" id="PS51440">
    <property type="entry name" value="TIM_2"/>
    <property type="match status" value="1"/>
</dbReference>
<feature type="active site" description="Proton acceptor" evidence="9">
    <location>
        <position position="164"/>
    </location>
</feature>
<comment type="pathway">
    <text evidence="3">Carbohydrate metabolism; erythritol degradation.</text>
</comment>
<name>A0A2T5BNW1_9RHOB</name>
<evidence type="ECO:0000256" key="8">
    <source>
        <dbReference type="ARBA" id="ARBA00023235"/>
    </source>
</evidence>
<dbReference type="FunFam" id="3.20.20.70:FF:000016">
    <property type="entry name" value="Triosephosphate isomerase"/>
    <property type="match status" value="1"/>
</dbReference>
<dbReference type="NCBIfam" id="TIGR00419">
    <property type="entry name" value="tim"/>
    <property type="match status" value="1"/>
</dbReference>
<comment type="subunit">
    <text evidence="9 10">Homodimer.</text>
</comment>
<comment type="catalytic activity">
    <reaction evidence="9 10">
        <text>D-glyceraldehyde 3-phosphate = dihydroxyacetone phosphate</text>
        <dbReference type="Rhea" id="RHEA:18585"/>
        <dbReference type="ChEBI" id="CHEBI:57642"/>
        <dbReference type="ChEBI" id="CHEBI:59776"/>
        <dbReference type="EC" id="5.3.1.1"/>
    </reaction>
</comment>
<evidence type="ECO:0000313" key="11">
    <source>
        <dbReference type="EMBL" id="PTN00666.1"/>
    </source>
</evidence>
<comment type="subcellular location">
    <subcellularLocation>
        <location evidence="9 10">Cytoplasm</location>
    </subcellularLocation>
</comment>
<dbReference type="GO" id="GO:0005829">
    <property type="term" value="C:cytosol"/>
    <property type="evidence" value="ECO:0007669"/>
    <property type="project" value="TreeGrafter"/>
</dbReference>
<dbReference type="InterPro" id="IPR022896">
    <property type="entry name" value="TrioseP_Isoase_bac/euk"/>
</dbReference>
<keyword evidence="5 9" id="KW-0312">Gluconeogenesis</keyword>
<dbReference type="PANTHER" id="PTHR21139">
    <property type="entry name" value="TRIOSEPHOSPHATE ISOMERASE"/>
    <property type="match status" value="1"/>
</dbReference>
<dbReference type="InterPro" id="IPR035990">
    <property type="entry name" value="TIM_sf"/>
</dbReference>
<evidence type="ECO:0000256" key="10">
    <source>
        <dbReference type="RuleBase" id="RU363013"/>
    </source>
</evidence>
<gene>
    <name evidence="9" type="primary">tpiA</name>
    <name evidence="11" type="ORF">C8N32_12610</name>
</gene>
<dbReference type="InterPro" id="IPR013785">
    <property type="entry name" value="Aldolase_TIM"/>
</dbReference>
<dbReference type="Gene3D" id="3.20.20.70">
    <property type="entry name" value="Aldolase class I"/>
    <property type="match status" value="1"/>
</dbReference>
<keyword evidence="6 9" id="KW-0963">Cytoplasm</keyword>
<sequence>MRRKLAAGNWKMNGTAASLAEVEALAKAHPTPAVDVLLCPPATLIARMADRAEGSAVAVGGQDCHANISGAHTGDISAEMLVDAGATHVILGHSERRTDHAETDAIVRAKTEAALARELVAVVCVGETEAQRDAGQTLAVIKAQLAGSLPDAGVDGATTVIAYEPVWAIGTGRVPTLEQIAEVHDFIRAELKDRFGPVADGIRLLYGGSVKPSNAGDIFATSNVDGALVGGASLKASDFSAIIAALETA</sequence>
<comment type="catalytic activity">
    <reaction evidence="1">
        <text>L-erythrulose 1-phosphate = D-erythrulose 4-phosphate</text>
        <dbReference type="Rhea" id="RHEA:49588"/>
        <dbReference type="ChEBI" id="CHEBI:58002"/>
        <dbReference type="ChEBI" id="CHEBI:90796"/>
        <dbReference type="EC" id="5.3.1.33"/>
    </reaction>
</comment>
<dbReference type="CDD" id="cd00311">
    <property type="entry name" value="TIM"/>
    <property type="match status" value="1"/>
</dbReference>
<keyword evidence="7 9" id="KW-0324">Glycolysis</keyword>
<comment type="pathway">
    <text evidence="2 9 10">Carbohydrate degradation; glycolysis; D-glyceraldehyde 3-phosphate from glycerone phosphate: step 1/1.</text>
</comment>
<evidence type="ECO:0000256" key="4">
    <source>
        <dbReference type="ARBA" id="ARBA00007422"/>
    </source>
</evidence>
<evidence type="ECO:0000313" key="12">
    <source>
        <dbReference type="Proteomes" id="UP000243859"/>
    </source>
</evidence>
<keyword evidence="8 9" id="KW-0413">Isomerase</keyword>
<accession>A0A2T5BNW1</accession>
<feature type="active site" description="Electrophile" evidence="9">
    <location>
        <position position="93"/>
    </location>
</feature>
<dbReference type="InterPro" id="IPR000652">
    <property type="entry name" value="Triosephosphate_isomerase"/>
</dbReference>
<dbReference type="InterPro" id="IPR020861">
    <property type="entry name" value="Triosephosphate_isomerase_AS"/>
</dbReference>
<dbReference type="AlphaFoldDB" id="A0A2T5BNW1"/>
<comment type="function">
    <text evidence="9">Involved in the gluconeogenesis. Catalyzes stereospecifically the conversion of dihydroxyacetone phosphate (DHAP) to D-glyceraldehyde-3-phosphate (G3P).</text>
</comment>
<evidence type="ECO:0000256" key="5">
    <source>
        <dbReference type="ARBA" id="ARBA00022432"/>
    </source>
</evidence>
<evidence type="ECO:0000256" key="2">
    <source>
        <dbReference type="ARBA" id="ARBA00004680"/>
    </source>
</evidence>
<dbReference type="UniPathway" id="UPA01066"/>
<dbReference type="Pfam" id="PF00121">
    <property type="entry name" value="TIM"/>
    <property type="match status" value="1"/>
</dbReference>
<dbReference type="GO" id="GO:0046166">
    <property type="term" value="P:glyceraldehyde-3-phosphate biosynthetic process"/>
    <property type="evidence" value="ECO:0007669"/>
    <property type="project" value="TreeGrafter"/>
</dbReference>
<feature type="binding site" evidence="9">
    <location>
        <begin position="230"/>
        <end position="231"/>
    </location>
    <ligand>
        <name>substrate</name>
    </ligand>
</feature>
<dbReference type="OrthoDB" id="9809429at2"/>
<evidence type="ECO:0000256" key="9">
    <source>
        <dbReference type="HAMAP-Rule" id="MF_00147"/>
    </source>
</evidence>
<dbReference type="PROSITE" id="PS00171">
    <property type="entry name" value="TIM_1"/>
    <property type="match status" value="1"/>
</dbReference>
<proteinExistence type="inferred from homology"/>
<dbReference type="UniPathway" id="UPA00138"/>
<feature type="binding site" evidence="9">
    <location>
        <position position="209"/>
    </location>
    <ligand>
        <name>substrate</name>
    </ligand>
</feature>
<dbReference type="GO" id="GO:0019563">
    <property type="term" value="P:glycerol catabolic process"/>
    <property type="evidence" value="ECO:0007669"/>
    <property type="project" value="TreeGrafter"/>
</dbReference>
<keyword evidence="12" id="KW-1185">Reference proteome</keyword>
<dbReference type="RefSeq" id="WP_107893539.1">
    <property type="nucleotide sequence ID" value="NZ_NHSI01000047.1"/>
</dbReference>
<dbReference type="EMBL" id="QAAA01000026">
    <property type="protein sequence ID" value="PTN00666.1"/>
    <property type="molecule type" value="Genomic_DNA"/>
</dbReference>
<comment type="caution">
    <text evidence="11">The sequence shown here is derived from an EMBL/GenBank/DDBJ whole genome shotgun (WGS) entry which is preliminary data.</text>
</comment>
<reference evidence="11 12" key="1">
    <citation type="submission" date="2018-04" db="EMBL/GenBank/DDBJ databases">
        <title>Genomic Encyclopedia of Archaeal and Bacterial Type Strains, Phase II (KMG-II): from individual species to whole genera.</title>
        <authorList>
            <person name="Goeker M."/>
        </authorList>
    </citation>
    <scope>NUCLEOTIDE SEQUENCE [LARGE SCALE GENOMIC DNA]</scope>
    <source>
        <strain evidence="11 12">DSM 18064</strain>
    </source>
</reference>
<dbReference type="HAMAP" id="MF_00147_B">
    <property type="entry name" value="TIM_B"/>
    <property type="match status" value="1"/>
</dbReference>
<dbReference type="GO" id="GO:0004807">
    <property type="term" value="F:triose-phosphate isomerase activity"/>
    <property type="evidence" value="ECO:0007669"/>
    <property type="project" value="UniProtKB-UniRule"/>
</dbReference>
<organism evidence="11 12">
    <name type="scientific">Rhodovulum imhoffii</name>
    <dbReference type="NCBI Taxonomy" id="365340"/>
    <lineage>
        <taxon>Bacteria</taxon>
        <taxon>Pseudomonadati</taxon>
        <taxon>Pseudomonadota</taxon>
        <taxon>Alphaproteobacteria</taxon>
        <taxon>Rhodobacterales</taxon>
        <taxon>Paracoccaceae</taxon>
        <taxon>Rhodovulum</taxon>
    </lineage>
</organism>
<dbReference type="EC" id="5.3.1.1" evidence="9 10"/>
<evidence type="ECO:0000256" key="7">
    <source>
        <dbReference type="ARBA" id="ARBA00023152"/>
    </source>
</evidence>
<dbReference type="UniPathway" id="UPA00109">
    <property type="reaction ID" value="UER00189"/>
</dbReference>
<feature type="binding site" evidence="9">
    <location>
        <position position="170"/>
    </location>
    <ligand>
        <name>substrate</name>
    </ligand>
</feature>
<evidence type="ECO:0000256" key="3">
    <source>
        <dbReference type="ARBA" id="ARBA00004939"/>
    </source>
</evidence>
<evidence type="ECO:0000256" key="1">
    <source>
        <dbReference type="ARBA" id="ARBA00000148"/>
    </source>
</evidence>
<dbReference type="SUPFAM" id="SSF51351">
    <property type="entry name" value="Triosephosphate isomerase (TIM)"/>
    <property type="match status" value="1"/>
</dbReference>
<comment type="pathway">
    <text evidence="9 10">Carbohydrate biosynthesis; gluconeogenesis.</text>
</comment>
<dbReference type="PANTHER" id="PTHR21139:SF42">
    <property type="entry name" value="TRIOSEPHOSPHATE ISOMERASE"/>
    <property type="match status" value="1"/>
</dbReference>
<protein>
    <recommendedName>
        <fullName evidence="9 10">Triosephosphate isomerase</fullName>
        <shortName evidence="9">TIM</shortName>
        <shortName evidence="9">TPI</shortName>
        <ecNumber evidence="9 10">5.3.1.1</ecNumber>
    </recommendedName>
    <alternativeName>
        <fullName evidence="9">Triose-phosphate isomerase</fullName>
    </alternativeName>
</protein>
<dbReference type="Proteomes" id="UP000243859">
    <property type="component" value="Unassembled WGS sequence"/>
</dbReference>
<dbReference type="GO" id="GO:0006096">
    <property type="term" value="P:glycolytic process"/>
    <property type="evidence" value="ECO:0007669"/>
    <property type="project" value="UniProtKB-UniRule"/>
</dbReference>
<feature type="binding site" evidence="9">
    <location>
        <begin position="9"/>
        <end position="11"/>
    </location>
    <ligand>
        <name>substrate</name>
    </ligand>
</feature>
<dbReference type="GO" id="GO:0006094">
    <property type="term" value="P:gluconeogenesis"/>
    <property type="evidence" value="ECO:0007669"/>
    <property type="project" value="UniProtKB-UniRule"/>
</dbReference>
<comment type="similarity">
    <text evidence="4 9 10">Belongs to the triosephosphate isomerase family.</text>
</comment>
<evidence type="ECO:0000256" key="6">
    <source>
        <dbReference type="ARBA" id="ARBA00022490"/>
    </source>
</evidence>